<dbReference type="PROSITE" id="PS00105">
    <property type="entry name" value="AA_TRANSFER_CLASS_1"/>
    <property type="match status" value="1"/>
</dbReference>
<evidence type="ECO:0000256" key="3">
    <source>
        <dbReference type="ARBA" id="ARBA00022576"/>
    </source>
</evidence>
<dbReference type="PANTHER" id="PTHR46383">
    <property type="entry name" value="ASPARTATE AMINOTRANSFERASE"/>
    <property type="match status" value="1"/>
</dbReference>
<evidence type="ECO:0000259" key="6">
    <source>
        <dbReference type="Pfam" id="PF00155"/>
    </source>
</evidence>
<dbReference type="CDD" id="cd00609">
    <property type="entry name" value="AAT_like"/>
    <property type="match status" value="1"/>
</dbReference>
<dbReference type="PRINTS" id="PR00753">
    <property type="entry name" value="ACCSYNTHASE"/>
</dbReference>
<evidence type="ECO:0000256" key="5">
    <source>
        <dbReference type="ARBA" id="ARBA00022898"/>
    </source>
</evidence>
<dbReference type="GO" id="GO:0006520">
    <property type="term" value="P:amino acid metabolic process"/>
    <property type="evidence" value="ECO:0007669"/>
    <property type="project" value="InterPro"/>
</dbReference>
<proteinExistence type="inferred from homology"/>
<dbReference type="EMBL" id="CCYA01000254">
    <property type="protein sequence ID" value="CEH17269.1"/>
    <property type="molecule type" value="Genomic_DNA"/>
</dbReference>
<keyword evidence="5" id="KW-0663">Pyridoxal phosphate</keyword>
<evidence type="ECO:0000256" key="2">
    <source>
        <dbReference type="ARBA" id="ARBA00007441"/>
    </source>
</evidence>
<keyword evidence="4 7" id="KW-0808">Transferase</keyword>
<dbReference type="GO" id="GO:0030170">
    <property type="term" value="F:pyridoxal phosphate binding"/>
    <property type="evidence" value="ECO:0007669"/>
    <property type="project" value="InterPro"/>
</dbReference>
<evidence type="ECO:0000256" key="4">
    <source>
        <dbReference type="ARBA" id="ARBA00022679"/>
    </source>
</evidence>
<evidence type="ECO:0000313" key="8">
    <source>
        <dbReference type="Proteomes" id="UP000054845"/>
    </source>
</evidence>
<dbReference type="Gene3D" id="3.40.640.10">
    <property type="entry name" value="Type I PLP-dependent aspartate aminotransferase-like (Major domain)"/>
    <property type="match status" value="1"/>
</dbReference>
<dbReference type="InterPro" id="IPR015421">
    <property type="entry name" value="PyrdxlP-dep_Trfase_major"/>
</dbReference>
<reference evidence="7 8" key="1">
    <citation type="submission" date="2014-09" db="EMBL/GenBank/DDBJ databases">
        <authorList>
            <person name="Magalhaes I.L.F."/>
            <person name="Oliveira U."/>
            <person name="Santos F.R."/>
            <person name="Vidigal T.H.D.A."/>
            <person name="Brescovit A.D."/>
            <person name="Santos A.J."/>
        </authorList>
    </citation>
    <scope>NUCLEOTIDE SEQUENCE [LARGE SCALE GENOMIC DNA]</scope>
</reference>
<keyword evidence="3 7" id="KW-0032">Aminotransferase</keyword>
<dbReference type="InterPro" id="IPR004839">
    <property type="entry name" value="Aminotransferase_I/II_large"/>
</dbReference>
<dbReference type="GO" id="GO:0008483">
    <property type="term" value="F:transaminase activity"/>
    <property type="evidence" value="ECO:0007669"/>
    <property type="project" value="UniProtKB-KW"/>
</dbReference>
<dbReference type="PANTHER" id="PTHR46383:SF1">
    <property type="entry name" value="ASPARTATE AMINOTRANSFERASE"/>
    <property type="match status" value="1"/>
</dbReference>
<dbReference type="STRING" id="401625.A0A0P1BM13"/>
<evidence type="ECO:0000256" key="1">
    <source>
        <dbReference type="ARBA" id="ARBA00001933"/>
    </source>
</evidence>
<sequence length="458" mass="50045">MSASSSCSELSYKLNKHLEQDCPAPPVSLGRAWAEAYPSAQSPYKTSTHEAKQCVPDLLNLAQGVPGHSPSSGLLQRVQLELEKDCMAAASYGPVFGAPELRAALAEDMNQRYAVQGEQCRINVQNVAITAGANMAAAVAFQAVAGPGDAVVLPTPWYFNHQMTLASLGVDVIPLPTSAPFFEPDPSSFAILLKDEAISRRIKALVLVTPNNPTGAIYSEEEVLHRFADLCKDHGVALILDETYRDFLLDESGAREGQEVLKRPHTLFSRPDWQSTIIHIYSFSKSFAIPGWRLGALVAHEALLAGAISPQSFGPVAKALDNYQICPARIDAQRAVAWAIHDSNEKTWRLQNAKSLLARRTAFLELITAVEKNGWKVECTGAYYAYVSHPWVRVSSEIVAKELAQRVGVVVLPGAFFTPAQSRESAAQRLRFSIANVSIDRLRELPARLELISQMELA</sequence>
<dbReference type="Proteomes" id="UP000054845">
    <property type="component" value="Unassembled WGS sequence"/>
</dbReference>
<comment type="cofactor">
    <cofactor evidence="1">
        <name>pyridoxal 5'-phosphate</name>
        <dbReference type="ChEBI" id="CHEBI:597326"/>
    </cofactor>
</comment>
<dbReference type="InterPro" id="IPR015424">
    <property type="entry name" value="PyrdxlP-dep_Trfase"/>
</dbReference>
<name>A0A0P1BM13_9BASI</name>
<protein>
    <submittedName>
        <fullName evidence="7">Aspartate aminotransferase</fullName>
    </submittedName>
</protein>
<feature type="domain" description="Aminotransferase class I/classII large" evidence="6">
    <location>
        <begin position="57"/>
        <end position="448"/>
    </location>
</feature>
<comment type="similarity">
    <text evidence="2">Belongs to the class-I pyridoxal-phosphate-dependent aminotransferase family.</text>
</comment>
<organism evidence="7 8">
    <name type="scientific">Ceraceosorus bombacis</name>
    <dbReference type="NCBI Taxonomy" id="401625"/>
    <lineage>
        <taxon>Eukaryota</taxon>
        <taxon>Fungi</taxon>
        <taxon>Dikarya</taxon>
        <taxon>Basidiomycota</taxon>
        <taxon>Ustilaginomycotina</taxon>
        <taxon>Exobasidiomycetes</taxon>
        <taxon>Ceraceosorales</taxon>
        <taxon>Ceraceosoraceae</taxon>
        <taxon>Ceraceosorus</taxon>
    </lineage>
</organism>
<accession>A0A0P1BM13</accession>
<evidence type="ECO:0000313" key="7">
    <source>
        <dbReference type="EMBL" id="CEH17269.1"/>
    </source>
</evidence>
<dbReference type="InterPro" id="IPR050596">
    <property type="entry name" value="AspAT/PAT-like"/>
</dbReference>
<dbReference type="InterPro" id="IPR004838">
    <property type="entry name" value="NHTrfase_class1_PyrdxlP-BS"/>
</dbReference>
<keyword evidence="8" id="KW-1185">Reference proteome</keyword>
<dbReference type="Pfam" id="PF00155">
    <property type="entry name" value="Aminotran_1_2"/>
    <property type="match status" value="1"/>
</dbReference>
<dbReference type="AlphaFoldDB" id="A0A0P1BM13"/>
<dbReference type="OrthoDB" id="7042322at2759"/>
<dbReference type="SUPFAM" id="SSF53383">
    <property type="entry name" value="PLP-dependent transferases"/>
    <property type="match status" value="1"/>
</dbReference>